<evidence type="ECO:0000259" key="5">
    <source>
        <dbReference type="SMART" id="SM00363"/>
    </source>
</evidence>
<reference evidence="6 7" key="1">
    <citation type="submission" date="2021-03" db="EMBL/GenBank/DDBJ databases">
        <title>Genomic Encyclopedia of Type Strains, Phase IV (KMG-IV): sequencing the most valuable type-strain genomes for metagenomic binning, comparative biology and taxonomic classification.</title>
        <authorList>
            <person name="Goeker M."/>
        </authorList>
    </citation>
    <scope>NUCLEOTIDE SEQUENCE [LARGE SCALE GENOMIC DNA]</scope>
    <source>
        <strain evidence="6 7">DSM 28650</strain>
    </source>
</reference>
<evidence type="ECO:0000256" key="3">
    <source>
        <dbReference type="PROSITE-ProRule" id="PRU00182"/>
    </source>
</evidence>
<evidence type="ECO:0000313" key="6">
    <source>
        <dbReference type="EMBL" id="MBP2020680.1"/>
    </source>
</evidence>
<dbReference type="InterPro" id="IPR000748">
    <property type="entry name" value="PsdUridine_synth_RsuA/RluB/E/F"/>
</dbReference>
<evidence type="ECO:0000256" key="4">
    <source>
        <dbReference type="RuleBase" id="RU003887"/>
    </source>
</evidence>
<proteinExistence type="inferred from homology"/>
<dbReference type="InterPro" id="IPR020103">
    <property type="entry name" value="PsdUridine_synth_cat_dom_sf"/>
</dbReference>
<dbReference type="InterPro" id="IPR018496">
    <property type="entry name" value="PsdUridine_synth_RsuA/RluB_CS"/>
</dbReference>
<dbReference type="PANTHER" id="PTHR47683">
    <property type="entry name" value="PSEUDOURIDINE SYNTHASE FAMILY PROTEIN-RELATED"/>
    <property type="match status" value="1"/>
</dbReference>
<dbReference type="RefSeq" id="WP_021283928.1">
    <property type="nucleotide sequence ID" value="NZ_JAGGLL010000003.1"/>
</dbReference>
<dbReference type="Proteomes" id="UP001519308">
    <property type="component" value="Unassembled WGS sequence"/>
</dbReference>
<dbReference type="CDD" id="cd00165">
    <property type="entry name" value="S4"/>
    <property type="match status" value="1"/>
</dbReference>
<dbReference type="PANTHER" id="PTHR47683:SF2">
    <property type="entry name" value="RNA-BINDING S4 DOMAIN-CONTAINING PROTEIN"/>
    <property type="match status" value="1"/>
</dbReference>
<name>A0ABS4JYS0_9CLOT</name>
<dbReference type="SMART" id="SM00363">
    <property type="entry name" value="S4"/>
    <property type="match status" value="1"/>
</dbReference>
<dbReference type="Pfam" id="PF00849">
    <property type="entry name" value="PseudoU_synth_2"/>
    <property type="match status" value="1"/>
</dbReference>
<dbReference type="NCBIfam" id="TIGR00093">
    <property type="entry name" value="pseudouridine synthase"/>
    <property type="match status" value="1"/>
</dbReference>
<keyword evidence="3" id="KW-0694">RNA-binding</keyword>
<feature type="domain" description="RNA-binding S4" evidence="5">
    <location>
        <begin position="3"/>
        <end position="66"/>
    </location>
</feature>
<organism evidence="6 7">
    <name type="scientific">Clostridium punense</name>
    <dbReference type="NCBI Taxonomy" id="1054297"/>
    <lineage>
        <taxon>Bacteria</taxon>
        <taxon>Bacillati</taxon>
        <taxon>Bacillota</taxon>
        <taxon>Clostridia</taxon>
        <taxon>Eubacteriales</taxon>
        <taxon>Clostridiaceae</taxon>
        <taxon>Clostridium</taxon>
    </lineage>
</organism>
<dbReference type="Gene3D" id="3.30.70.580">
    <property type="entry name" value="Pseudouridine synthase I, catalytic domain, N-terminal subdomain"/>
    <property type="match status" value="1"/>
</dbReference>
<keyword evidence="2 4" id="KW-0413">Isomerase</keyword>
<dbReference type="InterPro" id="IPR036986">
    <property type="entry name" value="S4_RNA-bd_sf"/>
</dbReference>
<dbReference type="EC" id="5.4.99.-" evidence="4"/>
<comment type="similarity">
    <text evidence="1 4">Belongs to the pseudouridine synthase RsuA family.</text>
</comment>
<dbReference type="Pfam" id="PF01479">
    <property type="entry name" value="S4"/>
    <property type="match status" value="1"/>
</dbReference>
<dbReference type="GO" id="GO:0160139">
    <property type="term" value="F:23S rRNA pseudouridine(2605) synthase activity"/>
    <property type="evidence" value="ECO:0007669"/>
    <property type="project" value="UniProtKB-EC"/>
</dbReference>
<dbReference type="InterPro" id="IPR006145">
    <property type="entry name" value="PsdUridine_synth_RsuA/RluA"/>
</dbReference>
<evidence type="ECO:0000313" key="7">
    <source>
        <dbReference type="Proteomes" id="UP001519308"/>
    </source>
</evidence>
<dbReference type="SUPFAM" id="SSF55120">
    <property type="entry name" value="Pseudouridine synthase"/>
    <property type="match status" value="1"/>
</dbReference>
<gene>
    <name evidence="6" type="ORF">J2Z44_000464</name>
</gene>
<comment type="caution">
    <text evidence="6">The sequence shown here is derived from an EMBL/GenBank/DDBJ whole genome shotgun (WGS) entry which is preliminary data.</text>
</comment>
<dbReference type="EMBL" id="JAGGLL010000003">
    <property type="protein sequence ID" value="MBP2020680.1"/>
    <property type="molecule type" value="Genomic_DNA"/>
</dbReference>
<dbReference type="InterPro" id="IPR002942">
    <property type="entry name" value="S4_RNA-bd"/>
</dbReference>
<dbReference type="PROSITE" id="PS01149">
    <property type="entry name" value="PSI_RSU"/>
    <property type="match status" value="1"/>
</dbReference>
<dbReference type="Gene3D" id="3.10.290.10">
    <property type="entry name" value="RNA-binding S4 domain"/>
    <property type="match status" value="1"/>
</dbReference>
<protein>
    <recommendedName>
        <fullName evidence="4">Pseudouridine synthase</fullName>
        <ecNumber evidence="4">5.4.99.-</ecNumber>
    </recommendedName>
</protein>
<sequence>MEERLQKYMARCGIASRRKCEEIITSGRVKVNDKIVTELGAKINSEVDQVYVDGKLVKPEEKKVYIMLNKPEGYVSTVKDEKGRNTILDLVKVEERIYPIGRLDYDTSGLILLTNDGEVYNKVIHPRVSMDKVYIAVVKGLPTKDETDKFKKGIDIGDYITAPGSCKIIKKFENSSELKIIIHEGKNRQVRRMCDAIGHPVITLKRVSIGGLSLGDLPKGKWRFLSEKEIQYLKQGGEANV</sequence>
<keyword evidence="7" id="KW-1185">Reference proteome</keyword>
<evidence type="ECO:0000256" key="1">
    <source>
        <dbReference type="ARBA" id="ARBA00008348"/>
    </source>
</evidence>
<dbReference type="CDD" id="cd02870">
    <property type="entry name" value="PseudoU_synth_RsuA_like"/>
    <property type="match status" value="1"/>
</dbReference>
<dbReference type="SUPFAM" id="SSF55174">
    <property type="entry name" value="Alpha-L RNA-binding motif"/>
    <property type="match status" value="1"/>
</dbReference>
<dbReference type="Gene3D" id="3.30.70.1560">
    <property type="entry name" value="Alpha-L RNA-binding motif"/>
    <property type="match status" value="1"/>
</dbReference>
<evidence type="ECO:0000256" key="2">
    <source>
        <dbReference type="ARBA" id="ARBA00023235"/>
    </source>
</evidence>
<dbReference type="InterPro" id="IPR020094">
    <property type="entry name" value="TruA/RsuA/RluB/E/F_N"/>
</dbReference>
<accession>A0ABS4JYS0</accession>
<dbReference type="InterPro" id="IPR050343">
    <property type="entry name" value="RsuA_PseudoU_synthase"/>
</dbReference>
<dbReference type="PROSITE" id="PS50889">
    <property type="entry name" value="S4"/>
    <property type="match status" value="1"/>
</dbReference>
<dbReference type="InterPro" id="IPR042092">
    <property type="entry name" value="PsdUridine_s_RsuA/RluB/E/F_cat"/>
</dbReference>